<feature type="signal peptide" evidence="2">
    <location>
        <begin position="1"/>
        <end position="22"/>
    </location>
</feature>
<keyword evidence="2" id="KW-0732">Signal</keyword>
<dbReference type="RefSeq" id="WP_207328633.1">
    <property type="nucleotide sequence ID" value="NZ_JAFMYW010000002.1"/>
</dbReference>
<gene>
    <name evidence="3" type="ORF">J2I46_08810</name>
</gene>
<proteinExistence type="predicted"/>
<evidence type="ECO:0000313" key="3">
    <source>
        <dbReference type="EMBL" id="MBO0948677.1"/>
    </source>
</evidence>
<protein>
    <recommendedName>
        <fullName evidence="5">Adhesin domain-containing protein</fullName>
    </recommendedName>
</protein>
<dbReference type="EMBL" id="JAFMYW010000002">
    <property type="protein sequence ID" value="MBO0948677.1"/>
    <property type="molecule type" value="Genomic_DNA"/>
</dbReference>
<sequence>MNPFNPYLVFLAACLLAVRALAQAPDDQPAAVAQHTPQPAAQFAPMAQLELQELADDRTEYTRTILKSLPVDSKATLSIDNRFGDVSVSLWDRNEFRVNIVITSSSKDANRAKQALNAVQIDERRDGNAYIFKTMIDSEFEKNQEKNEDGGTITSSRGEERTYPNGLKTSWKASRKESNTSLQITYRISMPKANGLTINNSFGNTIIPDFWAPLSVSSRFGDVTGATLNNASTKIKASFGNVSIRDVQNGNVVMSFGDVDINSGNVLSIQQTYGKLNIGETNKVDVRTSYTDALIGAVRQSGKFKMNYAKQFRVERIGASADKIDVEATYSSVALPMQSTPNCDFDVTVTHGGFTYPTLPNLQLLTQPTTPAPPRMPTGITVTSPPRPARVRQYVGKVGNGDGPSIKVVATYGDVRFNK</sequence>
<keyword evidence="4" id="KW-1185">Reference proteome</keyword>
<reference evidence="3 4" key="1">
    <citation type="submission" date="2021-03" db="EMBL/GenBank/DDBJ databases">
        <title>Fibrella sp. HMF5405 genome sequencing and assembly.</title>
        <authorList>
            <person name="Kang H."/>
            <person name="Kim H."/>
            <person name="Bae S."/>
            <person name="Joh K."/>
        </authorList>
    </citation>
    <scope>NUCLEOTIDE SEQUENCE [LARGE SCALE GENOMIC DNA]</scope>
    <source>
        <strain evidence="3 4">HMF5405</strain>
    </source>
</reference>
<dbReference type="Proteomes" id="UP000664628">
    <property type="component" value="Unassembled WGS sequence"/>
</dbReference>
<evidence type="ECO:0008006" key="5">
    <source>
        <dbReference type="Google" id="ProtNLM"/>
    </source>
</evidence>
<comment type="caution">
    <text evidence="3">The sequence shown here is derived from an EMBL/GenBank/DDBJ whole genome shotgun (WGS) entry which is preliminary data.</text>
</comment>
<name>A0ABS3JII6_9BACT</name>
<feature type="chain" id="PRO_5045952948" description="Adhesin domain-containing protein" evidence="2">
    <location>
        <begin position="23"/>
        <end position="419"/>
    </location>
</feature>
<feature type="region of interest" description="Disordered" evidence="1">
    <location>
        <begin position="142"/>
        <end position="174"/>
    </location>
</feature>
<evidence type="ECO:0000256" key="2">
    <source>
        <dbReference type="SAM" id="SignalP"/>
    </source>
</evidence>
<organism evidence="3 4">
    <name type="scientific">Fibrella forsythiae</name>
    <dbReference type="NCBI Taxonomy" id="2817061"/>
    <lineage>
        <taxon>Bacteria</taxon>
        <taxon>Pseudomonadati</taxon>
        <taxon>Bacteroidota</taxon>
        <taxon>Cytophagia</taxon>
        <taxon>Cytophagales</taxon>
        <taxon>Spirosomataceae</taxon>
        <taxon>Fibrella</taxon>
    </lineage>
</organism>
<accession>A0ABS3JII6</accession>
<evidence type="ECO:0000313" key="4">
    <source>
        <dbReference type="Proteomes" id="UP000664628"/>
    </source>
</evidence>
<evidence type="ECO:0000256" key="1">
    <source>
        <dbReference type="SAM" id="MobiDB-lite"/>
    </source>
</evidence>